<dbReference type="InterPro" id="IPR010235">
    <property type="entry name" value="HepT"/>
</dbReference>
<comment type="caution">
    <text evidence="1">The sequence shown here is derived from an EMBL/GenBank/DDBJ whole genome shotgun (WGS) entry which is preliminary data.</text>
</comment>
<dbReference type="NCBIfam" id="TIGR01987">
    <property type="entry name" value="HI0074"/>
    <property type="match status" value="1"/>
</dbReference>
<protein>
    <submittedName>
        <fullName evidence="1">Nucleotidyltransferase</fullName>
    </submittedName>
</protein>
<dbReference type="SUPFAM" id="SSF81593">
    <property type="entry name" value="Nucleotidyltransferase substrate binding subunit/domain"/>
    <property type="match status" value="1"/>
</dbReference>
<sequence>MTELILDPLEKALGQLESGILESKAEPDNELFRDGVIKRFEYTMDLCWKLIQRFLKHIAQVEDSLIRSKKDLFREGARLGLLENVEAWFGYYEARNITSHTYNEQTARAVYIQAERFLPDAKQLLAALKDATRHPS</sequence>
<organism evidence="1 2">
    <name type="scientific">Leptospirillum ferriphilum</name>
    <dbReference type="NCBI Taxonomy" id="178606"/>
    <lineage>
        <taxon>Bacteria</taxon>
        <taxon>Pseudomonadati</taxon>
        <taxon>Nitrospirota</taxon>
        <taxon>Nitrospiria</taxon>
        <taxon>Nitrospirales</taxon>
        <taxon>Nitrospiraceae</taxon>
        <taxon>Leptospirillum</taxon>
    </lineage>
</organism>
<dbReference type="Gene3D" id="1.20.120.330">
    <property type="entry name" value="Nucleotidyltransferases domain 2"/>
    <property type="match status" value="1"/>
</dbReference>
<dbReference type="Pfam" id="PF08780">
    <property type="entry name" value="NTase_sub_bind"/>
    <property type="match status" value="1"/>
</dbReference>
<evidence type="ECO:0000313" key="1">
    <source>
        <dbReference type="EMBL" id="OOH69746.1"/>
    </source>
</evidence>
<dbReference type="Proteomes" id="UP000188586">
    <property type="component" value="Unassembled WGS sequence"/>
</dbReference>
<evidence type="ECO:0000313" key="2">
    <source>
        <dbReference type="Proteomes" id="UP000188586"/>
    </source>
</evidence>
<keyword evidence="1" id="KW-0808">Transferase</keyword>
<dbReference type="GO" id="GO:0016740">
    <property type="term" value="F:transferase activity"/>
    <property type="evidence" value="ECO:0007669"/>
    <property type="project" value="UniProtKB-KW"/>
</dbReference>
<proteinExistence type="predicted"/>
<dbReference type="AlphaFoldDB" id="A0A1V3SSR9"/>
<name>A0A1V3SSR9_9BACT</name>
<reference evidence="1 2" key="1">
    <citation type="submission" date="2016-11" db="EMBL/GenBank/DDBJ databases">
        <title>Comparative genomics of co-occurring bacteria in distinct bioleaching systems unravels niche-specific adaptation.</title>
        <authorList>
            <person name="Zhang X."/>
            <person name="Liu X."/>
            <person name="Yin H."/>
        </authorList>
    </citation>
    <scope>NUCLEOTIDE SEQUENCE [LARGE SCALE GENOMIC DNA]</scope>
    <source>
        <strain evidence="1 2">DX</strain>
    </source>
</reference>
<accession>A0A1V3SSR9</accession>
<dbReference type="EMBL" id="MPOJ01000030">
    <property type="protein sequence ID" value="OOH69746.1"/>
    <property type="molecule type" value="Genomic_DNA"/>
</dbReference>
<gene>
    <name evidence="1" type="ORF">BOX24_12075</name>
</gene>
<dbReference type="RefSeq" id="WP_041772034.1">
    <property type="nucleotide sequence ID" value="NZ_MPOJ01000030.1"/>
</dbReference>